<dbReference type="EMBL" id="QXTE01000144">
    <property type="protein sequence ID" value="TFK04180.1"/>
    <property type="molecule type" value="Genomic_DNA"/>
</dbReference>
<reference evidence="1 2" key="2">
    <citation type="submission" date="2019-04" db="EMBL/GenBank/DDBJ databases">
        <title>The genome sequence of big-headed turtle.</title>
        <authorList>
            <person name="Gong S."/>
        </authorList>
    </citation>
    <scope>NUCLEOTIDE SEQUENCE [LARGE SCALE GENOMIC DNA]</scope>
    <source>
        <strain evidence="1">DO16091913</strain>
        <tissue evidence="1">Muscle</tissue>
    </source>
</reference>
<dbReference type="AlphaFoldDB" id="A0A4D9EBR4"/>
<organism evidence="1 2">
    <name type="scientific">Platysternon megacephalum</name>
    <name type="common">big-headed turtle</name>
    <dbReference type="NCBI Taxonomy" id="55544"/>
    <lineage>
        <taxon>Eukaryota</taxon>
        <taxon>Metazoa</taxon>
        <taxon>Chordata</taxon>
        <taxon>Craniata</taxon>
        <taxon>Vertebrata</taxon>
        <taxon>Euteleostomi</taxon>
        <taxon>Archelosauria</taxon>
        <taxon>Testudinata</taxon>
        <taxon>Testudines</taxon>
        <taxon>Cryptodira</taxon>
        <taxon>Durocryptodira</taxon>
        <taxon>Testudinoidea</taxon>
        <taxon>Platysternidae</taxon>
        <taxon>Platysternon</taxon>
    </lineage>
</organism>
<comment type="caution">
    <text evidence="1">The sequence shown here is derived from an EMBL/GenBank/DDBJ whole genome shotgun (WGS) entry which is preliminary data.</text>
</comment>
<protein>
    <submittedName>
        <fullName evidence="1">NADH dehydrogenase</fullName>
    </submittedName>
</protein>
<evidence type="ECO:0000313" key="1">
    <source>
        <dbReference type="EMBL" id="TFK04180.1"/>
    </source>
</evidence>
<name>A0A4D9EBR4_9SAUR</name>
<evidence type="ECO:0000313" key="2">
    <source>
        <dbReference type="Proteomes" id="UP000297703"/>
    </source>
</evidence>
<reference evidence="1 2" key="1">
    <citation type="submission" date="2019-04" db="EMBL/GenBank/DDBJ databases">
        <title>Draft genome of the big-headed turtle Platysternon megacephalum.</title>
        <authorList>
            <person name="Gong S."/>
        </authorList>
    </citation>
    <scope>NUCLEOTIDE SEQUENCE [LARGE SCALE GENOMIC DNA]</scope>
    <source>
        <strain evidence="1">DO16091913</strain>
        <tissue evidence="1">Muscle</tissue>
    </source>
</reference>
<keyword evidence="2" id="KW-1185">Reference proteome</keyword>
<gene>
    <name evidence="1" type="ORF">DR999_PMT13359</name>
</gene>
<sequence>MQIETKCRNKSLFNRSRAQKTLPSKPNVIQCLASDFKLSAAPGPSEALPGYAATKADPWSVATLFCGNGLTMLELQLHVTFPSQVKVCDTTIPDCAIELLGSGEFCGLRKRYITHVKGRHPGSQRRKGLKDVSMADCSLLEPNQKAGQGLCQKPKHN</sequence>
<dbReference type="Proteomes" id="UP000297703">
    <property type="component" value="Unassembled WGS sequence"/>
</dbReference>
<accession>A0A4D9EBR4</accession>
<proteinExistence type="predicted"/>